<evidence type="ECO:0000313" key="2">
    <source>
        <dbReference type="EMBL" id="SDX16991.1"/>
    </source>
</evidence>
<dbReference type="AlphaFoldDB" id="A0A1H2ZHX4"/>
<accession>A0A1H2ZHX4</accession>
<dbReference type="Pfam" id="PF00148">
    <property type="entry name" value="Oxidored_nitro"/>
    <property type="match status" value="1"/>
</dbReference>
<protein>
    <submittedName>
        <fullName evidence="2">Light-independent protochlorophyllide reductase, B subunit</fullName>
    </submittedName>
</protein>
<dbReference type="OrthoDB" id="3199475at2"/>
<organism evidence="2 3">
    <name type="scientific">Tepidimicrobium xylanilyticum</name>
    <dbReference type="NCBI Taxonomy" id="1123352"/>
    <lineage>
        <taxon>Bacteria</taxon>
        <taxon>Bacillati</taxon>
        <taxon>Bacillota</taxon>
        <taxon>Tissierellia</taxon>
        <taxon>Tissierellales</taxon>
        <taxon>Tepidimicrobiaceae</taxon>
        <taxon>Tepidimicrobium</taxon>
    </lineage>
</organism>
<dbReference type="PANTHER" id="PTHR42956">
    <property type="entry name" value="NITROGENASE IRON-MOLYBDENUM COFACTOR BIOSYNTHESIS PROTEIN NIFE"/>
    <property type="match status" value="1"/>
</dbReference>
<dbReference type="Gene3D" id="3.40.50.1980">
    <property type="entry name" value="Nitrogenase molybdenum iron protein domain"/>
    <property type="match status" value="3"/>
</dbReference>
<evidence type="ECO:0000313" key="3">
    <source>
        <dbReference type="Proteomes" id="UP000198828"/>
    </source>
</evidence>
<evidence type="ECO:0000259" key="1">
    <source>
        <dbReference type="Pfam" id="PF00148"/>
    </source>
</evidence>
<dbReference type="SUPFAM" id="SSF53807">
    <property type="entry name" value="Helical backbone' metal receptor"/>
    <property type="match status" value="1"/>
</dbReference>
<dbReference type="InterPro" id="IPR000510">
    <property type="entry name" value="Nase/OxRdtase_comp1"/>
</dbReference>
<dbReference type="InterPro" id="IPR049939">
    <property type="entry name" value="NifE-like"/>
</dbReference>
<dbReference type="EMBL" id="FNNG01000007">
    <property type="protein sequence ID" value="SDX16991.1"/>
    <property type="molecule type" value="Genomic_DNA"/>
</dbReference>
<reference evidence="2 3" key="1">
    <citation type="submission" date="2016-10" db="EMBL/GenBank/DDBJ databases">
        <authorList>
            <person name="de Groot N.N."/>
        </authorList>
    </citation>
    <scope>NUCLEOTIDE SEQUENCE [LARGE SCALE GENOMIC DNA]</scope>
    <source>
        <strain evidence="2 3">DSM 23310</strain>
    </source>
</reference>
<dbReference type="CDD" id="cd00316">
    <property type="entry name" value="Oxidoreductase_nitrogenase"/>
    <property type="match status" value="1"/>
</dbReference>
<dbReference type="Proteomes" id="UP000198828">
    <property type="component" value="Unassembled WGS sequence"/>
</dbReference>
<sequence>MELCKFFPTPSDRMGTIWTLSTIKDAYVIEFGPAGTTHFAVEGLMQLNADHNANIYTTHISETDIAFGKQDRLEKAILEIDNQYRPKYIFVMASSISSIIGTDIESICFEMQPKVNSKLIPITTGGFNGNHTLGIENTLNMLCKEIVKEPNYKKLQSYNIIGNNADTFNFLSDAEEIKRLMKNVFDCNINTIFTAYTSIDEIEKTTEGQINLVLRREGLKAATTLQKEYNMNYYYGRPYGLEGTTRWLREIEKMLGITANEDYINKKTKELRKHITSYKFMVREIKNKSVILVGDYDVVIGLANLVEELGLKVEGIIVKHKLSKEVKNLIPEKWKDIIKIDLNERRLEEYLSSTPSYLLLADGATLKLDNKSKLHLQIANPNFSKYNIYPYTPFVGYNGVLHIIQCLIELERNRIKTP</sequence>
<proteinExistence type="predicted"/>
<keyword evidence="3" id="KW-1185">Reference proteome</keyword>
<dbReference type="GO" id="GO:0016491">
    <property type="term" value="F:oxidoreductase activity"/>
    <property type="evidence" value="ECO:0007669"/>
    <property type="project" value="InterPro"/>
</dbReference>
<dbReference type="RefSeq" id="WP_093753009.1">
    <property type="nucleotide sequence ID" value="NZ_BSYN01000003.1"/>
</dbReference>
<gene>
    <name evidence="2" type="ORF">SAMN05660923_01845</name>
</gene>
<dbReference type="PANTHER" id="PTHR42956:SF1">
    <property type="entry name" value="NITROGENASE IRON-MOLYBDENUM COFACTOR BIOSYNTHESIS PROTEIN NIFE"/>
    <property type="match status" value="1"/>
</dbReference>
<feature type="domain" description="Nitrogenase/oxidoreductase component 1" evidence="1">
    <location>
        <begin position="13"/>
        <end position="408"/>
    </location>
</feature>
<name>A0A1H2ZHX4_9FIRM</name>